<keyword evidence="1" id="KW-1133">Transmembrane helix</keyword>
<dbReference type="EMBL" id="BOMG01000010">
    <property type="protein sequence ID" value="GID52146.1"/>
    <property type="molecule type" value="Genomic_DNA"/>
</dbReference>
<protein>
    <submittedName>
        <fullName evidence="2">Uncharacterized protein</fullName>
    </submittedName>
</protein>
<evidence type="ECO:0000256" key="1">
    <source>
        <dbReference type="SAM" id="Phobius"/>
    </source>
</evidence>
<keyword evidence="1" id="KW-0812">Transmembrane</keyword>
<name>A0ABQ3X0T3_9ACTN</name>
<comment type="caution">
    <text evidence="2">The sequence shown here is derived from an EMBL/GenBank/DDBJ whole genome shotgun (WGS) entry which is preliminary data.</text>
</comment>
<feature type="transmembrane region" description="Helical" evidence="1">
    <location>
        <begin position="54"/>
        <end position="72"/>
    </location>
</feature>
<reference evidence="2 3" key="1">
    <citation type="submission" date="2021-01" db="EMBL/GenBank/DDBJ databases">
        <title>Whole genome shotgun sequence of Actinoplanes couchii NBRC 106145.</title>
        <authorList>
            <person name="Komaki H."/>
            <person name="Tamura T."/>
        </authorList>
    </citation>
    <scope>NUCLEOTIDE SEQUENCE [LARGE SCALE GENOMIC DNA]</scope>
    <source>
        <strain evidence="2 3">NBRC 106145</strain>
    </source>
</reference>
<accession>A0ABQ3X0T3</accession>
<dbReference type="Pfam" id="PF19744">
    <property type="entry name" value="DUF6232"/>
    <property type="match status" value="1"/>
</dbReference>
<gene>
    <name evidence="2" type="ORF">Aco03nite_005500</name>
</gene>
<feature type="transmembrane region" description="Helical" evidence="1">
    <location>
        <begin position="29"/>
        <end position="48"/>
    </location>
</feature>
<keyword evidence="3" id="KW-1185">Reference proteome</keyword>
<keyword evidence="1" id="KW-0472">Membrane</keyword>
<evidence type="ECO:0000313" key="3">
    <source>
        <dbReference type="Proteomes" id="UP000612282"/>
    </source>
</evidence>
<evidence type="ECO:0000313" key="2">
    <source>
        <dbReference type="EMBL" id="GID52146.1"/>
    </source>
</evidence>
<sequence>MSSECRRSFEVAELTDIRVVRSRDGQDRAGHQALGASALVAAVVSLPVLGAGSMIVAVTATAALTLGAGFLLRSRSGRRRQLRAYYRGVDVEIFSSTDEREFEAFRRGLIRSKEARES</sequence>
<organism evidence="2 3">
    <name type="scientific">Actinoplanes couchii</name>
    <dbReference type="NCBI Taxonomy" id="403638"/>
    <lineage>
        <taxon>Bacteria</taxon>
        <taxon>Bacillati</taxon>
        <taxon>Actinomycetota</taxon>
        <taxon>Actinomycetes</taxon>
        <taxon>Micromonosporales</taxon>
        <taxon>Micromonosporaceae</taxon>
        <taxon>Actinoplanes</taxon>
    </lineage>
</organism>
<proteinExistence type="predicted"/>
<dbReference type="InterPro" id="IPR045629">
    <property type="entry name" value="DUF6232"/>
</dbReference>
<dbReference type="Proteomes" id="UP000612282">
    <property type="component" value="Unassembled WGS sequence"/>
</dbReference>